<organism evidence="2 3">
    <name type="scientific">Meloidogyne graminicola</name>
    <dbReference type="NCBI Taxonomy" id="189291"/>
    <lineage>
        <taxon>Eukaryota</taxon>
        <taxon>Metazoa</taxon>
        <taxon>Ecdysozoa</taxon>
        <taxon>Nematoda</taxon>
        <taxon>Chromadorea</taxon>
        <taxon>Rhabditida</taxon>
        <taxon>Tylenchina</taxon>
        <taxon>Tylenchomorpha</taxon>
        <taxon>Tylenchoidea</taxon>
        <taxon>Meloidogynidae</taxon>
        <taxon>Meloidogyninae</taxon>
        <taxon>Meloidogyne</taxon>
    </lineage>
</organism>
<keyword evidence="3" id="KW-1185">Reference proteome</keyword>
<dbReference type="EMBL" id="JABEBT010000001">
    <property type="protein sequence ID" value="KAF7640423.1"/>
    <property type="molecule type" value="Genomic_DNA"/>
</dbReference>
<keyword evidence="1" id="KW-0812">Transmembrane</keyword>
<evidence type="ECO:0000256" key="1">
    <source>
        <dbReference type="SAM" id="Phobius"/>
    </source>
</evidence>
<dbReference type="AlphaFoldDB" id="A0A8T0A698"/>
<keyword evidence="1" id="KW-0472">Membrane</keyword>
<proteinExistence type="predicted"/>
<feature type="transmembrane region" description="Helical" evidence="1">
    <location>
        <begin position="18"/>
        <end position="36"/>
    </location>
</feature>
<name>A0A8T0A698_9BILA</name>
<reference evidence="2" key="1">
    <citation type="journal article" date="2020" name="Ecol. Evol.">
        <title>Genome structure and content of the rice root-knot nematode (Meloidogyne graminicola).</title>
        <authorList>
            <person name="Phan N.T."/>
            <person name="Danchin E.G.J."/>
            <person name="Klopp C."/>
            <person name="Perfus-Barbeoch L."/>
            <person name="Kozlowski D.K."/>
            <person name="Koutsovoulos G.D."/>
            <person name="Lopez-Roques C."/>
            <person name="Bouchez O."/>
            <person name="Zahm M."/>
            <person name="Besnard G."/>
            <person name="Bellafiore S."/>
        </authorList>
    </citation>
    <scope>NUCLEOTIDE SEQUENCE</scope>
    <source>
        <strain evidence="2">VN-18</strain>
    </source>
</reference>
<evidence type="ECO:0000313" key="2">
    <source>
        <dbReference type="EMBL" id="KAF7640423.1"/>
    </source>
</evidence>
<dbReference type="OrthoDB" id="5899520at2759"/>
<comment type="caution">
    <text evidence="2">The sequence shown here is derived from an EMBL/GenBank/DDBJ whole genome shotgun (WGS) entry which is preliminary data.</text>
</comment>
<protein>
    <submittedName>
        <fullName evidence="2">Uncharacterized protein</fullName>
    </submittedName>
</protein>
<dbReference type="Proteomes" id="UP000605970">
    <property type="component" value="Unassembled WGS sequence"/>
</dbReference>
<gene>
    <name evidence="2" type="ORF">Mgra_00000243</name>
</gene>
<sequence length="110" mass="13089">MSNFIINKFLFSSNNKNLFPSLLIFIWNFLFIFNLMKKIDSMPIEENKQIYLATILRNSDGQAALLPLENEKLLLRFFAEPIIEKQRKRRRDLNSIELLARQQEQPNFLA</sequence>
<evidence type="ECO:0000313" key="3">
    <source>
        <dbReference type="Proteomes" id="UP000605970"/>
    </source>
</evidence>
<keyword evidence="1" id="KW-1133">Transmembrane helix</keyword>
<accession>A0A8T0A698</accession>